<dbReference type="AlphaFoldDB" id="A0A2P1QTW8"/>
<sequence>MIFYKRHDHNLWPHGSNFNKPQKRFGKLFRFFWTSLHLALRFECVFFIQNERKVNIFRIRTCPKRNSMTLLPKVAASGTKPETRPLGSVSLSFQTRPLGSVSLSFQTRPIERPLGSEILSSGSVSLSFLSLIFLIKEKKAQCAFVL</sequence>
<name>A0A2P1QTW8_9LEPT</name>
<proteinExistence type="predicted"/>
<evidence type="ECO:0000313" key="1">
    <source>
        <dbReference type="EMBL" id="AVQ12343.1"/>
    </source>
</evidence>
<organism evidence="1 2">
    <name type="scientific">Leptospira santarosai</name>
    <dbReference type="NCBI Taxonomy" id="28183"/>
    <lineage>
        <taxon>Bacteria</taxon>
        <taxon>Pseudomonadati</taxon>
        <taxon>Spirochaetota</taxon>
        <taxon>Spirochaetia</taxon>
        <taxon>Leptospirales</taxon>
        <taxon>Leptospiraceae</taxon>
        <taxon>Leptospira</taxon>
    </lineage>
</organism>
<evidence type="ECO:0000313" key="2">
    <source>
        <dbReference type="Proteomes" id="UP000033961"/>
    </source>
</evidence>
<dbReference type="EMBL" id="CP027843">
    <property type="protein sequence ID" value="AVQ12343.1"/>
    <property type="molecule type" value="Genomic_DNA"/>
</dbReference>
<dbReference type="Proteomes" id="UP000033961">
    <property type="component" value="Chromosome I"/>
</dbReference>
<protein>
    <submittedName>
        <fullName evidence="1">Uncharacterized protein</fullName>
    </submittedName>
</protein>
<reference evidence="1 2" key="1">
    <citation type="journal article" date="2015" name="Genome Announc.">
        <title>Draft Genome Sequences of Leptospira santarosai Strains U160, U164, and U233, Isolated from Asymptomatic Cattle.</title>
        <authorList>
            <person name="Kremer F.S."/>
            <person name="Eslabao M.R."/>
            <person name="Provisor M."/>
            <person name="Woloski R.D."/>
            <person name="Ramires O.V."/>
            <person name="Moreno L.Z."/>
            <person name="Moreno A.M."/>
            <person name="Hamond C."/>
            <person name="Lilenbaum W."/>
            <person name="Dellagostin O.A."/>
        </authorList>
    </citation>
    <scope>NUCLEOTIDE SEQUENCE [LARGE SCALE GENOMIC DNA]</scope>
    <source>
        <strain evidence="1 2">U160</strain>
    </source>
</reference>
<gene>
    <name evidence="1" type="ORF">XB16_2016</name>
</gene>
<accession>A0A2P1QTW8</accession>